<keyword evidence="4" id="KW-1185">Reference proteome</keyword>
<dbReference type="InterPro" id="IPR038296">
    <property type="entry name" value="ParD_sf"/>
</dbReference>
<organism evidence="3 4">
    <name type="scientific">Maricaulis salignorans</name>
    <dbReference type="NCBI Taxonomy" id="144026"/>
    <lineage>
        <taxon>Bacteria</taxon>
        <taxon>Pseudomonadati</taxon>
        <taxon>Pseudomonadota</taxon>
        <taxon>Alphaproteobacteria</taxon>
        <taxon>Maricaulales</taxon>
        <taxon>Maricaulaceae</taxon>
        <taxon>Maricaulis</taxon>
    </lineage>
</organism>
<dbReference type="PANTHER" id="PTHR36582">
    <property type="entry name" value="ANTITOXIN PARD"/>
    <property type="match status" value="1"/>
</dbReference>
<dbReference type="NCBIfam" id="TIGR02606">
    <property type="entry name" value="antidote_CC2985"/>
    <property type="match status" value="1"/>
</dbReference>
<reference evidence="3 4" key="1">
    <citation type="submission" date="2016-10" db="EMBL/GenBank/DDBJ databases">
        <authorList>
            <person name="de Groot N.N."/>
        </authorList>
    </citation>
    <scope>NUCLEOTIDE SEQUENCE [LARGE SCALE GENOMIC DNA]</scope>
    <source>
        <strain evidence="3 4">DSM 16077</strain>
    </source>
</reference>
<proteinExistence type="inferred from homology"/>
<accession>A0A1G9VQ45</accession>
<dbReference type="EMBL" id="FNHG01000020">
    <property type="protein sequence ID" value="SDM73945.1"/>
    <property type="molecule type" value="Genomic_DNA"/>
</dbReference>
<evidence type="ECO:0000256" key="2">
    <source>
        <dbReference type="ARBA" id="ARBA00022649"/>
    </source>
</evidence>
<dbReference type="Gene3D" id="6.10.10.120">
    <property type="entry name" value="Antitoxin ParD1-like"/>
    <property type="match status" value="1"/>
</dbReference>
<dbReference type="InterPro" id="IPR010985">
    <property type="entry name" value="Ribbon_hlx_hlx"/>
</dbReference>
<dbReference type="RefSeq" id="WP_091771518.1">
    <property type="nucleotide sequence ID" value="NZ_FNHG01000020.1"/>
</dbReference>
<name>A0A1G9VQ45_9PROT</name>
<dbReference type="InterPro" id="IPR022789">
    <property type="entry name" value="ParD"/>
</dbReference>
<comment type="similarity">
    <text evidence="1">Belongs to the ParD antitoxin family.</text>
</comment>
<dbReference type="OrthoDB" id="9811310at2"/>
<keyword evidence="2" id="KW-1277">Toxin-antitoxin system</keyword>
<dbReference type="Pfam" id="PF03693">
    <property type="entry name" value="ParD_antitoxin"/>
    <property type="match status" value="1"/>
</dbReference>
<dbReference type="GO" id="GO:0006355">
    <property type="term" value="P:regulation of DNA-templated transcription"/>
    <property type="evidence" value="ECO:0007669"/>
    <property type="project" value="InterPro"/>
</dbReference>
<evidence type="ECO:0000313" key="4">
    <source>
        <dbReference type="Proteomes" id="UP000199759"/>
    </source>
</evidence>
<evidence type="ECO:0000256" key="1">
    <source>
        <dbReference type="ARBA" id="ARBA00008580"/>
    </source>
</evidence>
<sequence>MTMLRKTITIPDAMESWIKIRIKSGHYANDSEYMRDLIRRDQERHAAENQLRDIVQESLQSGISDSGPAEIKARVENRLKADGRL</sequence>
<dbReference type="Proteomes" id="UP000199759">
    <property type="component" value="Unassembled WGS sequence"/>
</dbReference>
<dbReference type="SUPFAM" id="SSF47598">
    <property type="entry name" value="Ribbon-helix-helix"/>
    <property type="match status" value="1"/>
</dbReference>
<dbReference type="PANTHER" id="PTHR36582:SF2">
    <property type="entry name" value="ANTITOXIN PARD"/>
    <property type="match status" value="1"/>
</dbReference>
<dbReference type="AlphaFoldDB" id="A0A1G9VQ45"/>
<evidence type="ECO:0000313" key="3">
    <source>
        <dbReference type="EMBL" id="SDM73945.1"/>
    </source>
</evidence>
<protein>
    <submittedName>
        <fullName evidence="3">Antitoxin ParD1/3/4</fullName>
    </submittedName>
</protein>
<gene>
    <name evidence="3" type="ORF">SAMN04488568_12028</name>
</gene>
<dbReference type="STRING" id="144026.SAMN04488568_12028"/>